<keyword evidence="1" id="KW-1133">Transmembrane helix</keyword>
<proteinExistence type="predicted"/>
<protein>
    <submittedName>
        <fullName evidence="2">Uncharacterized protein</fullName>
    </submittedName>
</protein>
<dbReference type="AlphaFoldDB" id="K0T0U3"/>
<reference evidence="2 3" key="1">
    <citation type="journal article" date="2012" name="Genome Biol.">
        <title>Genome and low-iron response of an oceanic diatom adapted to chronic iron limitation.</title>
        <authorList>
            <person name="Lommer M."/>
            <person name="Specht M."/>
            <person name="Roy A.S."/>
            <person name="Kraemer L."/>
            <person name="Andreson R."/>
            <person name="Gutowska M.A."/>
            <person name="Wolf J."/>
            <person name="Bergner S.V."/>
            <person name="Schilhabel M.B."/>
            <person name="Klostermeier U.C."/>
            <person name="Beiko R.G."/>
            <person name="Rosenstiel P."/>
            <person name="Hippler M."/>
            <person name="Laroche J."/>
        </authorList>
    </citation>
    <scope>NUCLEOTIDE SEQUENCE [LARGE SCALE GENOMIC DNA]</scope>
    <source>
        <strain evidence="2 3">CCMP1005</strain>
    </source>
</reference>
<evidence type="ECO:0000256" key="1">
    <source>
        <dbReference type="SAM" id="Phobius"/>
    </source>
</evidence>
<gene>
    <name evidence="2" type="ORF">THAOC_07798</name>
</gene>
<sequence length="175" mass="20045">MKKGLTSNKGNVLFCGCPRARLLRSLLYLPLLLVVLWLVDSIRRTTVHVISPSGKTSTRRRRHEDGCVPLRGDPVPTFKKREDLGRILQSEEGLSVGVELGVQTGKFANRMLSDWTNCEEYHLVDLWGHQKNYHDIANLAQEGQDRNYDQTMQTLKPWSDKTHVCRNYTSVCVHK</sequence>
<comment type="caution">
    <text evidence="2">The sequence shown here is derived from an EMBL/GenBank/DDBJ whole genome shotgun (WGS) entry which is preliminary data.</text>
</comment>
<dbReference type="EMBL" id="AGNL01008015">
    <property type="protein sequence ID" value="EJK70814.1"/>
    <property type="molecule type" value="Genomic_DNA"/>
</dbReference>
<name>K0T0U3_THAOC</name>
<accession>K0T0U3</accession>
<keyword evidence="3" id="KW-1185">Reference proteome</keyword>
<keyword evidence="1" id="KW-0472">Membrane</keyword>
<dbReference type="Proteomes" id="UP000266841">
    <property type="component" value="Unassembled WGS sequence"/>
</dbReference>
<feature type="transmembrane region" description="Helical" evidence="1">
    <location>
        <begin position="21"/>
        <end position="39"/>
    </location>
</feature>
<dbReference type="OrthoDB" id="186626at2759"/>
<evidence type="ECO:0000313" key="3">
    <source>
        <dbReference type="Proteomes" id="UP000266841"/>
    </source>
</evidence>
<organism evidence="2 3">
    <name type="scientific">Thalassiosira oceanica</name>
    <name type="common">Marine diatom</name>
    <dbReference type="NCBI Taxonomy" id="159749"/>
    <lineage>
        <taxon>Eukaryota</taxon>
        <taxon>Sar</taxon>
        <taxon>Stramenopiles</taxon>
        <taxon>Ochrophyta</taxon>
        <taxon>Bacillariophyta</taxon>
        <taxon>Coscinodiscophyceae</taxon>
        <taxon>Thalassiosirophycidae</taxon>
        <taxon>Thalassiosirales</taxon>
        <taxon>Thalassiosiraceae</taxon>
        <taxon>Thalassiosira</taxon>
    </lineage>
</organism>
<evidence type="ECO:0000313" key="2">
    <source>
        <dbReference type="EMBL" id="EJK70814.1"/>
    </source>
</evidence>
<keyword evidence="1" id="KW-0812">Transmembrane</keyword>